<evidence type="ECO:0000256" key="1">
    <source>
        <dbReference type="SAM" id="MobiDB-lite"/>
    </source>
</evidence>
<dbReference type="AlphaFoldDB" id="A0AAE1D4N8"/>
<evidence type="ECO:0000313" key="3">
    <source>
        <dbReference type="Proteomes" id="UP001283361"/>
    </source>
</evidence>
<comment type="caution">
    <text evidence="2">The sequence shown here is derived from an EMBL/GenBank/DDBJ whole genome shotgun (WGS) entry which is preliminary data.</text>
</comment>
<name>A0AAE1D4N8_9GAST</name>
<dbReference type="Proteomes" id="UP001283361">
    <property type="component" value="Unassembled WGS sequence"/>
</dbReference>
<protein>
    <submittedName>
        <fullName evidence="2">Uncharacterized protein</fullName>
    </submittedName>
</protein>
<gene>
    <name evidence="2" type="ORF">RRG08_047452</name>
</gene>
<sequence>MQYHQYDCRYRIEFLINSGVAELELFRVSGRESSLSSLIDQVNLTDRPNSGAGWERPGSFSLQGSAPVFHGIGGTSCKLKPDTSSTGTAVGQEKERSLQYQHGIKTTTLVGRQALSGKHEIEISSRNKKIDCFAESLTQPIVGEDTVNREKRLWTSTTIYCYALCDFSLFLIVTMTKEGPEMGTRARGGRQGPGSIDHWLLQ</sequence>
<reference evidence="2" key="1">
    <citation type="journal article" date="2023" name="G3 (Bethesda)">
        <title>A reference genome for the long-term kleptoplast-retaining sea slug Elysia crispata morphotype clarki.</title>
        <authorList>
            <person name="Eastman K.E."/>
            <person name="Pendleton A.L."/>
            <person name="Shaikh M.A."/>
            <person name="Suttiyut T."/>
            <person name="Ogas R."/>
            <person name="Tomko P."/>
            <person name="Gavelis G."/>
            <person name="Widhalm J.R."/>
            <person name="Wisecaver J.H."/>
        </authorList>
    </citation>
    <scope>NUCLEOTIDE SEQUENCE</scope>
    <source>
        <strain evidence="2">ECLA1</strain>
    </source>
</reference>
<accession>A0AAE1D4N8</accession>
<dbReference type="EMBL" id="JAWDGP010005399">
    <property type="protein sequence ID" value="KAK3757261.1"/>
    <property type="molecule type" value="Genomic_DNA"/>
</dbReference>
<feature type="region of interest" description="Disordered" evidence="1">
    <location>
        <begin position="182"/>
        <end position="202"/>
    </location>
</feature>
<evidence type="ECO:0000313" key="2">
    <source>
        <dbReference type="EMBL" id="KAK3757261.1"/>
    </source>
</evidence>
<organism evidence="2 3">
    <name type="scientific">Elysia crispata</name>
    <name type="common">lettuce slug</name>
    <dbReference type="NCBI Taxonomy" id="231223"/>
    <lineage>
        <taxon>Eukaryota</taxon>
        <taxon>Metazoa</taxon>
        <taxon>Spiralia</taxon>
        <taxon>Lophotrochozoa</taxon>
        <taxon>Mollusca</taxon>
        <taxon>Gastropoda</taxon>
        <taxon>Heterobranchia</taxon>
        <taxon>Euthyneura</taxon>
        <taxon>Panpulmonata</taxon>
        <taxon>Sacoglossa</taxon>
        <taxon>Placobranchoidea</taxon>
        <taxon>Plakobranchidae</taxon>
        <taxon>Elysia</taxon>
    </lineage>
</organism>
<keyword evidence="3" id="KW-1185">Reference proteome</keyword>
<proteinExistence type="predicted"/>